<dbReference type="Pfam" id="PF03352">
    <property type="entry name" value="Adenine_glyco"/>
    <property type="match status" value="1"/>
</dbReference>
<feature type="binding site" evidence="1">
    <location>
        <position position="181"/>
    </location>
    <ligand>
        <name>Zn(2+)</name>
        <dbReference type="ChEBI" id="CHEBI:29105"/>
    </ligand>
</feature>
<dbReference type="Gene3D" id="1.10.340.30">
    <property type="entry name" value="Hypothetical protein, domain 2"/>
    <property type="match status" value="1"/>
</dbReference>
<dbReference type="InterPro" id="IPR052891">
    <property type="entry name" value="DNA-3mA_glycosylase"/>
</dbReference>
<dbReference type="GO" id="GO:0008725">
    <property type="term" value="F:DNA-3-methyladenine glycosylase activity"/>
    <property type="evidence" value="ECO:0007669"/>
    <property type="project" value="InterPro"/>
</dbReference>
<dbReference type="EMBL" id="WJQS01000001">
    <property type="protein sequence ID" value="MRI84323.1"/>
    <property type="molecule type" value="Genomic_DNA"/>
</dbReference>
<name>A0A6I2GVF7_9LACT</name>
<dbReference type="Proteomes" id="UP000469870">
    <property type="component" value="Unassembled WGS sequence"/>
</dbReference>
<dbReference type="EMBL" id="WJQT01000005">
    <property type="protein sequence ID" value="MRJ46928.1"/>
    <property type="molecule type" value="Genomic_DNA"/>
</dbReference>
<feature type="binding site" evidence="1">
    <location>
        <position position="22"/>
    </location>
    <ligand>
        <name>Zn(2+)</name>
        <dbReference type="ChEBI" id="CHEBI:29105"/>
    </ligand>
</feature>
<keyword evidence="1" id="KW-0479">Metal-binding</keyword>
<dbReference type="RefSeq" id="WP_153832019.1">
    <property type="nucleotide sequence ID" value="NZ_WJQR01000005.1"/>
</dbReference>
<reference evidence="5 7" key="2">
    <citation type="submission" date="2019-11" db="EMBL/GenBank/DDBJ databases">
        <title>Characterisation of Fundicoccus ignavus gen. nov. sp. nov., a novel genus of the family Aerococcaceae isolated from bulk tank milk.</title>
        <authorList>
            <person name="Siebert A."/>
            <person name="Huptas C."/>
            <person name="Wenning M."/>
            <person name="Scherer S."/>
            <person name="Doll E.V."/>
        </authorList>
    </citation>
    <scope>NUCLEOTIDE SEQUENCE [LARGE SCALE GENOMIC DNA]</scope>
    <source>
        <strain evidence="2 7">DSM 109653</strain>
        <strain evidence="3 5">WS4759</strain>
    </source>
</reference>
<evidence type="ECO:0000313" key="6">
    <source>
        <dbReference type="Proteomes" id="UP000440066"/>
    </source>
</evidence>
<dbReference type="EMBL" id="WJQR01000005">
    <property type="protein sequence ID" value="MRI81639.1"/>
    <property type="molecule type" value="Genomic_DNA"/>
</dbReference>
<evidence type="ECO:0000313" key="5">
    <source>
        <dbReference type="Proteomes" id="UP000430975"/>
    </source>
</evidence>
<dbReference type="InterPro" id="IPR011257">
    <property type="entry name" value="DNA_glycosylase"/>
</dbReference>
<dbReference type="Proteomes" id="UP000440066">
    <property type="component" value="Unassembled WGS sequence"/>
</dbReference>
<feature type="binding site" evidence="1">
    <location>
        <position position="8"/>
    </location>
    <ligand>
        <name>Zn(2+)</name>
        <dbReference type="ChEBI" id="CHEBI:29105"/>
    </ligand>
</feature>
<dbReference type="PANTHER" id="PTHR30037:SF4">
    <property type="entry name" value="DNA-3-METHYLADENINE GLYCOSYLASE I"/>
    <property type="match status" value="1"/>
</dbReference>
<dbReference type="PANTHER" id="PTHR30037">
    <property type="entry name" value="DNA-3-METHYLADENINE GLYCOSYLASE 1"/>
    <property type="match status" value="1"/>
</dbReference>
<organism evidence="3 5">
    <name type="scientific">Fundicoccus ignavus</name>
    <dbReference type="NCBI Taxonomy" id="2664442"/>
    <lineage>
        <taxon>Bacteria</taxon>
        <taxon>Bacillati</taxon>
        <taxon>Bacillota</taxon>
        <taxon>Bacilli</taxon>
        <taxon>Lactobacillales</taxon>
        <taxon>Aerococcaceae</taxon>
        <taxon>Fundicoccus</taxon>
    </lineage>
</organism>
<accession>A0A6I2GVF7</accession>
<evidence type="ECO:0000256" key="1">
    <source>
        <dbReference type="PIRSR" id="PIRSR605019-1"/>
    </source>
</evidence>
<comment type="caution">
    <text evidence="3">The sequence shown here is derived from an EMBL/GenBank/DDBJ whole genome shotgun (WGS) entry which is preliminary data.</text>
</comment>
<keyword evidence="1" id="KW-0862">Zinc</keyword>
<evidence type="ECO:0000313" key="2">
    <source>
        <dbReference type="EMBL" id="MRI81639.1"/>
    </source>
</evidence>
<evidence type="ECO:0000313" key="7">
    <source>
        <dbReference type="Proteomes" id="UP000469870"/>
    </source>
</evidence>
<dbReference type="InterPro" id="IPR005019">
    <property type="entry name" value="Adenine_glyco"/>
</dbReference>
<dbReference type="GO" id="GO:0006284">
    <property type="term" value="P:base-excision repair"/>
    <property type="evidence" value="ECO:0007669"/>
    <property type="project" value="InterPro"/>
</dbReference>
<protein>
    <submittedName>
        <fullName evidence="3">DNA-3-methyladenine glycosylase I</fullName>
    </submittedName>
</protein>
<proteinExistence type="predicted"/>
<sequence length="184" mass="21404">MSIEPQRCQWIAGKPDYYVAYHDTVWGKPEHDDLELFKWLVLESFHVGLSWQLVLSKQTYFAEAFDQFDYHKIAQYDDVKVEELSNNANIIRHRGKILATIANAQAFLKVQAEFGQFDTYIWSFTAGETLLNETDERPTSSELSDRVTKDMKKRGFKFIGSVTIYSYLQAIGIINDHDLSCEFR</sequence>
<dbReference type="SUPFAM" id="SSF48150">
    <property type="entry name" value="DNA-glycosylase"/>
    <property type="match status" value="1"/>
</dbReference>
<feature type="binding site" evidence="1">
    <location>
        <position position="177"/>
    </location>
    <ligand>
        <name>Zn(2+)</name>
        <dbReference type="ChEBI" id="CHEBI:29105"/>
    </ligand>
</feature>
<evidence type="ECO:0000313" key="3">
    <source>
        <dbReference type="EMBL" id="MRI84323.1"/>
    </source>
</evidence>
<dbReference type="GO" id="GO:0046872">
    <property type="term" value="F:metal ion binding"/>
    <property type="evidence" value="ECO:0007669"/>
    <property type="project" value="UniProtKB-KW"/>
</dbReference>
<reference evidence="4 6" key="1">
    <citation type="submission" date="2019-11" db="EMBL/GenBank/DDBJ databases">
        <title>Characterisation of Fundicoccus ignavus gen. nov. sp. nov., a novel genus of the family Aerococcaceae from bulk tank milk.</title>
        <authorList>
            <person name="Siebert A."/>
            <person name="Huptas C."/>
            <person name="Wenning M."/>
            <person name="Scherer S."/>
            <person name="Doll E.V."/>
        </authorList>
    </citation>
    <scope>NUCLEOTIDE SEQUENCE [LARGE SCALE GENOMIC DNA]</scope>
    <source>
        <strain evidence="4 6">DSM 109652</strain>
    </source>
</reference>
<dbReference type="Proteomes" id="UP000430975">
    <property type="component" value="Unassembled WGS sequence"/>
</dbReference>
<evidence type="ECO:0000313" key="4">
    <source>
        <dbReference type="EMBL" id="MRJ46928.1"/>
    </source>
</evidence>
<dbReference type="AlphaFoldDB" id="A0A6I2GVF7"/>
<gene>
    <name evidence="4" type="ORF">GF867_05020</name>
    <name evidence="3" type="ORF">GIY09_00200</name>
    <name evidence="2" type="ORF">GIY11_06365</name>
</gene>
<keyword evidence="5" id="KW-1185">Reference proteome</keyword>